<dbReference type="PANTHER" id="PTHR43680:SF2">
    <property type="entry name" value="NITRATE REDUCTASE MOLYBDENUM COFACTOR ASSEMBLY CHAPERONE NARJ"/>
    <property type="match status" value="1"/>
</dbReference>
<dbReference type="RefSeq" id="WP_157342829.1">
    <property type="nucleotide sequence ID" value="NZ_WSEK01000004.1"/>
</dbReference>
<evidence type="ECO:0000313" key="3">
    <source>
        <dbReference type="Proteomes" id="UP000473525"/>
    </source>
</evidence>
<evidence type="ECO:0000313" key="2">
    <source>
        <dbReference type="EMBL" id="MVQ50002.1"/>
    </source>
</evidence>
<dbReference type="Gene3D" id="1.10.3480.10">
    <property type="entry name" value="TorD-like"/>
    <property type="match status" value="1"/>
</dbReference>
<gene>
    <name evidence="2" type="primary">narJ</name>
    <name evidence="2" type="ORF">GON03_12480</name>
</gene>
<dbReference type="GO" id="GO:0016530">
    <property type="term" value="F:metallochaperone activity"/>
    <property type="evidence" value="ECO:0007669"/>
    <property type="project" value="TreeGrafter"/>
</dbReference>
<dbReference type="EMBL" id="WSEK01000004">
    <property type="protein sequence ID" value="MVQ50002.1"/>
    <property type="molecule type" value="Genomic_DNA"/>
</dbReference>
<dbReference type="GO" id="GO:0051082">
    <property type="term" value="F:unfolded protein binding"/>
    <property type="evidence" value="ECO:0007669"/>
    <property type="project" value="InterPro"/>
</dbReference>
<dbReference type="AlphaFoldDB" id="A0A6L6XT79"/>
<evidence type="ECO:0000256" key="1">
    <source>
        <dbReference type="ARBA" id="ARBA00023063"/>
    </source>
</evidence>
<dbReference type="SUPFAM" id="SSF89155">
    <property type="entry name" value="TorD-like"/>
    <property type="match status" value="1"/>
</dbReference>
<dbReference type="InterPro" id="IPR020945">
    <property type="entry name" value="DMSO/NO3_reduct_chaperone"/>
</dbReference>
<dbReference type="Proteomes" id="UP000473525">
    <property type="component" value="Unassembled WGS sequence"/>
</dbReference>
<keyword evidence="3" id="KW-1185">Reference proteome</keyword>
<organism evidence="2 3">
    <name type="scientific">Nocardioides agri</name>
    <dbReference type="NCBI Taxonomy" id="2682843"/>
    <lineage>
        <taxon>Bacteria</taxon>
        <taxon>Bacillati</taxon>
        <taxon>Actinomycetota</taxon>
        <taxon>Actinomycetes</taxon>
        <taxon>Propionibacteriales</taxon>
        <taxon>Nocardioidaceae</taxon>
        <taxon>Nocardioides</taxon>
    </lineage>
</organism>
<dbReference type="InterPro" id="IPR003765">
    <property type="entry name" value="NO3_reductase_chaperone_NarJ"/>
</dbReference>
<dbReference type="GO" id="GO:0042128">
    <property type="term" value="P:nitrate assimilation"/>
    <property type="evidence" value="ECO:0007669"/>
    <property type="project" value="UniProtKB-KW"/>
</dbReference>
<dbReference type="Pfam" id="PF02613">
    <property type="entry name" value="Nitrate_red_del"/>
    <property type="match status" value="1"/>
</dbReference>
<sequence>MRARVVRQAASYLLAYPDQALLDRVPVIRAALGEQRVATLDGFLDHVERTPLEVLERQYVEVFDLSRRHALYLSYWTDGDTRRRGEVLGRFKAAYRASGFLVDTSGELPDYLPMVLEYAAVADPEGGEALLREYRPSLELLRIGLEEDGTPYAAVVAAVCATLPGASPKDRAAVQALVGGPPMETVGLEPYLVNGDPRLLPLAGGR</sequence>
<dbReference type="NCBIfam" id="TIGR00684">
    <property type="entry name" value="narJ"/>
    <property type="match status" value="1"/>
</dbReference>
<keyword evidence="1" id="KW-0534">Nitrate assimilation</keyword>
<comment type="caution">
    <text evidence="2">The sequence shown here is derived from an EMBL/GenBank/DDBJ whole genome shotgun (WGS) entry which is preliminary data.</text>
</comment>
<accession>A0A6L6XT79</accession>
<reference evidence="2 3" key="1">
    <citation type="submission" date="2019-12" db="EMBL/GenBank/DDBJ databases">
        <authorList>
            <person name="Huq M.A."/>
        </authorList>
    </citation>
    <scope>NUCLEOTIDE SEQUENCE [LARGE SCALE GENOMIC DNA]</scope>
    <source>
        <strain evidence="2 3">MAH-18</strain>
    </source>
</reference>
<dbReference type="GO" id="GO:0051131">
    <property type="term" value="P:chaperone-mediated protein complex assembly"/>
    <property type="evidence" value="ECO:0007669"/>
    <property type="project" value="InterPro"/>
</dbReference>
<protein>
    <submittedName>
        <fullName evidence="2">Nitrate reductase molybdenum cofactor assembly chaperone</fullName>
    </submittedName>
</protein>
<dbReference type="InterPro" id="IPR036411">
    <property type="entry name" value="TorD-like_sf"/>
</dbReference>
<proteinExistence type="predicted"/>
<name>A0A6L6XT79_9ACTN</name>
<dbReference type="PANTHER" id="PTHR43680">
    <property type="entry name" value="NITRATE REDUCTASE MOLYBDENUM COFACTOR ASSEMBLY CHAPERONE"/>
    <property type="match status" value="1"/>
</dbReference>